<organism evidence="2 3">
    <name type="scientific">Raineya orbicola</name>
    <dbReference type="NCBI Taxonomy" id="2016530"/>
    <lineage>
        <taxon>Bacteria</taxon>
        <taxon>Pseudomonadati</taxon>
        <taxon>Bacteroidota</taxon>
        <taxon>Cytophagia</taxon>
        <taxon>Cytophagales</taxon>
        <taxon>Raineyaceae</taxon>
        <taxon>Raineya</taxon>
    </lineage>
</organism>
<evidence type="ECO:0000259" key="1">
    <source>
        <dbReference type="Pfam" id="PF05685"/>
    </source>
</evidence>
<dbReference type="Gene3D" id="3.90.1570.10">
    <property type="entry name" value="tt1808, chain A"/>
    <property type="match status" value="1"/>
</dbReference>
<dbReference type="Pfam" id="PF05685">
    <property type="entry name" value="Uma2"/>
    <property type="match status" value="1"/>
</dbReference>
<dbReference type="Proteomes" id="UP000233387">
    <property type="component" value="Unassembled WGS sequence"/>
</dbReference>
<protein>
    <recommendedName>
        <fullName evidence="1">Putative restriction endonuclease domain-containing protein</fullName>
    </recommendedName>
</protein>
<dbReference type="InterPro" id="IPR012296">
    <property type="entry name" value="Nuclease_put_TT1808"/>
</dbReference>
<dbReference type="OrthoDB" id="668969at2"/>
<dbReference type="CDD" id="cd06260">
    <property type="entry name" value="DUF820-like"/>
    <property type="match status" value="1"/>
</dbReference>
<gene>
    <name evidence="2" type="ORF">Rain11_0099</name>
</gene>
<reference evidence="2 3" key="1">
    <citation type="submission" date="2017-06" db="EMBL/GenBank/DDBJ databases">
        <title>Raineya orbicola gen. nov., sp. nov. a slightly thermophilic bacterium of the phylum Bacteroidetes and the description of Raineyaceae fam. nov.</title>
        <authorList>
            <person name="Albuquerque L."/>
            <person name="Polonia A.R.M."/>
            <person name="Barroso C."/>
            <person name="Froufe H.J.C."/>
            <person name="Lage O."/>
            <person name="Lobo-Da-Cunha A."/>
            <person name="Egas C."/>
            <person name="Da Costa M.S."/>
        </authorList>
    </citation>
    <scope>NUCLEOTIDE SEQUENCE [LARGE SCALE GENOMIC DNA]</scope>
    <source>
        <strain evidence="2 3">SPSPC-11</strain>
    </source>
</reference>
<sequence length="185" mass="21485">MQLETKISAQDYLLAESQREIKHEFYAGEIIAMAGASPNHNLIVSNLIFLLNSCLRYKDCIVFPSDMLVKVPECESYFYPDVIIVCQKPEYEEHQGLSVLLNPSIVIEVLSPTTALRDNNEKLECYLSLASLREYHLVDSRKMRIKSYRRAGEDWLLHISQNFDEKISVGDCEIELKEIYWKVEF</sequence>
<dbReference type="EMBL" id="NKXO01000001">
    <property type="protein sequence ID" value="PKQ70958.1"/>
    <property type="molecule type" value="Genomic_DNA"/>
</dbReference>
<dbReference type="PANTHER" id="PTHR36558:SF1">
    <property type="entry name" value="RESTRICTION ENDONUCLEASE DOMAIN-CONTAINING PROTEIN-RELATED"/>
    <property type="match status" value="1"/>
</dbReference>
<accession>A0A2N3IKZ0</accession>
<dbReference type="InterPro" id="IPR008538">
    <property type="entry name" value="Uma2"/>
</dbReference>
<dbReference type="RefSeq" id="WP_101357353.1">
    <property type="nucleotide sequence ID" value="NZ_NKXO01000001.1"/>
</dbReference>
<dbReference type="AlphaFoldDB" id="A0A2N3IKZ0"/>
<name>A0A2N3IKZ0_9BACT</name>
<comment type="caution">
    <text evidence="2">The sequence shown here is derived from an EMBL/GenBank/DDBJ whole genome shotgun (WGS) entry which is preliminary data.</text>
</comment>
<proteinExistence type="predicted"/>
<dbReference type="PANTHER" id="PTHR36558">
    <property type="entry name" value="GLR1098 PROTEIN"/>
    <property type="match status" value="1"/>
</dbReference>
<evidence type="ECO:0000313" key="2">
    <source>
        <dbReference type="EMBL" id="PKQ70958.1"/>
    </source>
</evidence>
<feature type="domain" description="Putative restriction endonuclease" evidence="1">
    <location>
        <begin position="10"/>
        <end position="169"/>
    </location>
</feature>
<dbReference type="InterPro" id="IPR011335">
    <property type="entry name" value="Restrct_endonuc-II-like"/>
</dbReference>
<dbReference type="SUPFAM" id="SSF52980">
    <property type="entry name" value="Restriction endonuclease-like"/>
    <property type="match status" value="1"/>
</dbReference>
<evidence type="ECO:0000313" key="3">
    <source>
        <dbReference type="Proteomes" id="UP000233387"/>
    </source>
</evidence>
<keyword evidence="3" id="KW-1185">Reference proteome</keyword>